<evidence type="ECO:0000313" key="10">
    <source>
        <dbReference type="EMBL" id="QTH23254.1"/>
    </source>
</evidence>
<dbReference type="GO" id="GO:0004462">
    <property type="term" value="F:lactoylglutathione lyase activity"/>
    <property type="evidence" value="ECO:0007669"/>
    <property type="project" value="InterPro"/>
</dbReference>
<name>A0A975D5U5_9SPHN</name>
<protein>
    <submittedName>
        <fullName evidence="10">VOC family protein</fullName>
    </submittedName>
</protein>
<keyword evidence="7 8" id="KW-0408">Iron</keyword>
<evidence type="ECO:0000256" key="1">
    <source>
        <dbReference type="ARBA" id="ARBA00001954"/>
    </source>
</evidence>
<dbReference type="InterPro" id="IPR000486">
    <property type="entry name" value="Xdiol_ring_cleave_dOase_1/2"/>
</dbReference>
<dbReference type="PROSITE" id="PS00082">
    <property type="entry name" value="EXTRADIOL_DIOXYGENAS"/>
    <property type="match status" value="1"/>
</dbReference>
<proteinExistence type="inferred from homology"/>
<dbReference type="Pfam" id="PF00903">
    <property type="entry name" value="Glyoxalase"/>
    <property type="match status" value="1"/>
</dbReference>
<dbReference type="GO" id="GO:0004493">
    <property type="term" value="F:methylmalonyl-CoA epimerase activity"/>
    <property type="evidence" value="ECO:0007669"/>
    <property type="project" value="TreeGrafter"/>
</dbReference>
<organism evidence="10 11">
    <name type="scientific">Rhizorhabdus wittichii</name>
    <dbReference type="NCBI Taxonomy" id="160791"/>
    <lineage>
        <taxon>Bacteria</taxon>
        <taxon>Pseudomonadati</taxon>
        <taxon>Pseudomonadota</taxon>
        <taxon>Alphaproteobacteria</taxon>
        <taxon>Sphingomonadales</taxon>
        <taxon>Sphingomonadaceae</taxon>
        <taxon>Rhizorhabdus</taxon>
    </lineage>
</organism>
<evidence type="ECO:0000256" key="5">
    <source>
        <dbReference type="ARBA" id="ARBA00022964"/>
    </source>
</evidence>
<dbReference type="Gene3D" id="3.10.180.10">
    <property type="entry name" value="2,3-Dihydroxybiphenyl 1,2-Dioxygenase, domain 1"/>
    <property type="match status" value="2"/>
</dbReference>
<dbReference type="CDD" id="cd07252">
    <property type="entry name" value="BphC1-RGP6_N_like"/>
    <property type="match status" value="1"/>
</dbReference>
<sequence length="313" mass="35344">MMTDQQSNMPSPIVALGYLGFYAQDLAAWEEWATQIFGFAKVRAPEGISSDHLYLRIDERQWRFAVEPGTEGRVAFIGWEAADANALEEVHRRLTAQGIEVVRDAELARKRCVQDLIRCEDPDGFRLEFFHGHLVSREPFVSPRGIGFVTGDMGLGHILITVSDIEKSKAFYLDLLGFRMSDYIVFGGNKVHFTHINPRHHSLAFVQTSDRIARLGHFMVEADDVDAVGFALDRLHASTWQLKETLGRHTNDRMLSFYCENPSGSQTEFGWGGRKVAHPGWLVETYDATAFWGHKVPGTEYSDRGPQSPREGI</sequence>
<accession>A0A975D5U5</accession>
<keyword evidence="4 8" id="KW-0058">Aromatic hydrocarbons catabolism</keyword>
<evidence type="ECO:0000259" key="9">
    <source>
        <dbReference type="PROSITE" id="PS51819"/>
    </source>
</evidence>
<dbReference type="EMBL" id="CP059319">
    <property type="protein sequence ID" value="QTH23254.1"/>
    <property type="molecule type" value="Genomic_DNA"/>
</dbReference>
<dbReference type="InterPro" id="IPR004360">
    <property type="entry name" value="Glyas_Fos-R_dOase_dom"/>
</dbReference>
<dbReference type="Pfam" id="PF22632">
    <property type="entry name" value="BphC_D1"/>
    <property type="match status" value="1"/>
</dbReference>
<keyword evidence="3" id="KW-0479">Metal-binding</keyword>
<dbReference type="Proteomes" id="UP000664914">
    <property type="component" value="Chromosome"/>
</dbReference>
<evidence type="ECO:0000256" key="2">
    <source>
        <dbReference type="ARBA" id="ARBA00008784"/>
    </source>
</evidence>
<dbReference type="AlphaFoldDB" id="A0A975D5U5"/>
<dbReference type="SUPFAM" id="SSF54593">
    <property type="entry name" value="Glyoxalase/Bleomycin resistance protein/Dihydroxybiphenyl dioxygenase"/>
    <property type="match status" value="1"/>
</dbReference>
<evidence type="ECO:0000256" key="4">
    <source>
        <dbReference type="ARBA" id="ARBA00022797"/>
    </source>
</evidence>
<dbReference type="CDD" id="cd07237">
    <property type="entry name" value="BphC1-RGP6_C_like"/>
    <property type="match status" value="1"/>
</dbReference>
<comment type="similarity">
    <text evidence="2 8">Belongs to the extradiol ring-cleavage dioxygenase family.</text>
</comment>
<evidence type="ECO:0000256" key="8">
    <source>
        <dbReference type="RuleBase" id="RU000683"/>
    </source>
</evidence>
<dbReference type="InterPro" id="IPR051785">
    <property type="entry name" value="MMCE/EMCE_epimerase"/>
</dbReference>
<comment type="cofactor">
    <cofactor evidence="1 8">
        <name>Fe(2+)</name>
        <dbReference type="ChEBI" id="CHEBI:29033"/>
    </cofactor>
</comment>
<evidence type="ECO:0000256" key="6">
    <source>
        <dbReference type="ARBA" id="ARBA00023002"/>
    </source>
</evidence>
<dbReference type="InterPro" id="IPR029068">
    <property type="entry name" value="Glyas_Bleomycin-R_OHBP_Dase"/>
</dbReference>
<gene>
    <name evidence="10" type="ORF">HRJ34_07070</name>
</gene>
<dbReference type="PROSITE" id="PS51819">
    <property type="entry name" value="VOC"/>
    <property type="match status" value="2"/>
</dbReference>
<dbReference type="GO" id="GO:0051213">
    <property type="term" value="F:dioxygenase activity"/>
    <property type="evidence" value="ECO:0007669"/>
    <property type="project" value="UniProtKB-KW"/>
</dbReference>
<dbReference type="InterPro" id="IPR037523">
    <property type="entry name" value="VOC_core"/>
</dbReference>
<dbReference type="PROSITE" id="PS00934">
    <property type="entry name" value="GLYOXALASE_I_1"/>
    <property type="match status" value="1"/>
</dbReference>
<dbReference type="GO" id="GO:0046491">
    <property type="term" value="P:L-methylmalonyl-CoA metabolic process"/>
    <property type="evidence" value="ECO:0007669"/>
    <property type="project" value="TreeGrafter"/>
</dbReference>
<feature type="domain" description="VOC" evidence="9">
    <location>
        <begin position="15"/>
        <end position="132"/>
    </location>
</feature>
<evidence type="ECO:0000313" key="11">
    <source>
        <dbReference type="Proteomes" id="UP000664914"/>
    </source>
</evidence>
<evidence type="ECO:0000256" key="3">
    <source>
        <dbReference type="ARBA" id="ARBA00022723"/>
    </source>
</evidence>
<reference evidence="10" key="2">
    <citation type="submission" date="2021-04" db="EMBL/GenBank/DDBJ databases">
        <title>Isolation and genomic analysis of the ibuprofen-degrading bacterium Sphingomonas strain MPO218.</title>
        <authorList>
            <person name="Aulestia M."/>
            <person name="Flores A."/>
            <person name="Mangas E.L."/>
            <person name="Perez-Pulido A.J."/>
            <person name="Santero E."/>
            <person name="Camacho E.M."/>
        </authorList>
    </citation>
    <scope>NUCLEOTIDE SEQUENCE</scope>
    <source>
        <strain evidence="10">MPO218</strain>
    </source>
</reference>
<reference evidence="10" key="1">
    <citation type="submission" date="2020-07" db="EMBL/GenBank/DDBJ databases">
        <authorList>
            <person name="Camacho E."/>
        </authorList>
    </citation>
    <scope>NUCLEOTIDE SEQUENCE</scope>
    <source>
        <strain evidence="10">MPO218</strain>
    </source>
</reference>
<dbReference type="GO" id="GO:0008198">
    <property type="term" value="F:ferrous iron binding"/>
    <property type="evidence" value="ECO:0007669"/>
    <property type="project" value="InterPro"/>
</dbReference>
<keyword evidence="5 8" id="KW-0223">Dioxygenase</keyword>
<dbReference type="PANTHER" id="PTHR43048">
    <property type="entry name" value="METHYLMALONYL-COA EPIMERASE"/>
    <property type="match status" value="1"/>
</dbReference>
<evidence type="ECO:0000256" key="7">
    <source>
        <dbReference type="ARBA" id="ARBA00023004"/>
    </source>
</evidence>
<dbReference type="PANTHER" id="PTHR43048:SF3">
    <property type="entry name" value="METHYLMALONYL-COA EPIMERASE, MITOCHONDRIAL"/>
    <property type="match status" value="1"/>
</dbReference>
<keyword evidence="6 8" id="KW-0560">Oxidoreductase</keyword>
<feature type="domain" description="VOC" evidence="9">
    <location>
        <begin position="154"/>
        <end position="272"/>
    </location>
</feature>
<dbReference type="InterPro" id="IPR018146">
    <property type="entry name" value="Glyoxalase_1_CS"/>
</dbReference>